<name>A0A2K8K4C7_CARRU</name>
<dbReference type="GO" id="GO:0032259">
    <property type="term" value="P:methylation"/>
    <property type="evidence" value="ECO:0007669"/>
    <property type="project" value="UniProtKB-KW"/>
</dbReference>
<evidence type="ECO:0000259" key="4">
    <source>
        <dbReference type="Pfam" id="PF00464"/>
    </source>
</evidence>
<dbReference type="Gene3D" id="3.90.1150.10">
    <property type="entry name" value="Aspartate Aminotransferase, domain 1"/>
    <property type="match status" value="1"/>
</dbReference>
<feature type="modified residue" description="N6-(pyridoxal phosphate)lysine" evidence="3">
    <location>
        <position position="229"/>
    </location>
</feature>
<dbReference type="AlphaFoldDB" id="A0A2K8K4C7"/>
<keyword evidence="5" id="KW-0489">Methyltransferase</keyword>
<evidence type="ECO:0000256" key="3">
    <source>
        <dbReference type="PIRSR" id="PIRSR000412-50"/>
    </source>
</evidence>
<dbReference type="InterPro" id="IPR001085">
    <property type="entry name" value="Ser_HO-MeTrfase"/>
</dbReference>
<dbReference type="Proteomes" id="UP000230531">
    <property type="component" value="Chromosome"/>
</dbReference>
<dbReference type="PANTHER" id="PTHR11680">
    <property type="entry name" value="SERINE HYDROXYMETHYLTRANSFERASE"/>
    <property type="match status" value="1"/>
</dbReference>
<dbReference type="InterPro" id="IPR039429">
    <property type="entry name" value="SHMT-like_dom"/>
</dbReference>
<dbReference type="EMBL" id="CP024798">
    <property type="protein sequence ID" value="ATX33460.1"/>
    <property type="molecule type" value="Genomic_DNA"/>
</dbReference>
<keyword evidence="5" id="KW-0808">Transferase</keyword>
<evidence type="ECO:0000313" key="6">
    <source>
        <dbReference type="Proteomes" id="UP000230531"/>
    </source>
</evidence>
<dbReference type="GO" id="GO:0035999">
    <property type="term" value="P:tetrahydrofolate interconversion"/>
    <property type="evidence" value="ECO:0007669"/>
    <property type="project" value="InterPro"/>
</dbReference>
<evidence type="ECO:0000313" key="5">
    <source>
        <dbReference type="EMBL" id="ATX33460.1"/>
    </source>
</evidence>
<dbReference type="SUPFAM" id="SSF53383">
    <property type="entry name" value="PLP-dependent transferases"/>
    <property type="match status" value="1"/>
</dbReference>
<dbReference type="InterPro" id="IPR015421">
    <property type="entry name" value="PyrdxlP-dep_Trfase_major"/>
</dbReference>
<dbReference type="InterPro" id="IPR015424">
    <property type="entry name" value="PyrdxlP-dep_Trfase"/>
</dbReference>
<protein>
    <submittedName>
        <fullName evidence="5">Serine hydroxymethyltransferase</fullName>
    </submittedName>
</protein>
<dbReference type="GO" id="GO:0005829">
    <property type="term" value="C:cytosol"/>
    <property type="evidence" value="ECO:0007669"/>
    <property type="project" value="TreeGrafter"/>
</dbReference>
<sequence length="408" mass="47017">MFFIKFNLKMNFYNFINLIKLESIKQEKTLNLIASENYSSLSTIIYSSSCYINKYTEGYPKNRYYSGCKIFDIFENKSIIESQLLFSSLFSNVQPHSGAQANFAVFQTLLNKNDKILSLDLKSGGHLTHGFIKNFSAKIFNIINYCLDKNNLIDNNYINLIIKKEKPKLLILGYSSYQELIDWKKLNIISKKNNCYILSDISHISGFICSGLIKNPINYSDVVSSTTHKTLRGIKGGILLSNNKNIFNKINSSVFPGQQGGSISNNIISKYVSFKEANNFNFIKYTKQILINSKIMLKTFFYRGYKSSTKETINHMFLINLLNKCTLLIEKILEKNGILLNRNFFPNDIKFSKNPSAIRIGLSSVTTRKLKNLEVELISNYICDIIENYKKNYKNQIKILCLKFPIYK</sequence>
<dbReference type="NCBIfam" id="NF000586">
    <property type="entry name" value="PRK00011.1"/>
    <property type="match status" value="1"/>
</dbReference>
<keyword evidence="2 3" id="KW-0663">Pyridoxal phosphate</keyword>
<dbReference type="PANTHER" id="PTHR11680:SF35">
    <property type="entry name" value="SERINE HYDROXYMETHYLTRANSFERASE 1"/>
    <property type="match status" value="1"/>
</dbReference>
<dbReference type="GO" id="GO:0019264">
    <property type="term" value="P:glycine biosynthetic process from serine"/>
    <property type="evidence" value="ECO:0007669"/>
    <property type="project" value="InterPro"/>
</dbReference>
<dbReference type="GO" id="GO:0008168">
    <property type="term" value="F:methyltransferase activity"/>
    <property type="evidence" value="ECO:0007669"/>
    <property type="project" value="UniProtKB-KW"/>
</dbReference>
<evidence type="ECO:0000256" key="2">
    <source>
        <dbReference type="ARBA" id="ARBA00022898"/>
    </source>
</evidence>
<comment type="cofactor">
    <cofactor evidence="1 3">
        <name>pyridoxal 5'-phosphate</name>
        <dbReference type="ChEBI" id="CHEBI:597326"/>
    </cofactor>
</comment>
<dbReference type="Gene3D" id="3.40.640.10">
    <property type="entry name" value="Type I PLP-dependent aspartate aminotransferase-like (Major domain)"/>
    <property type="match status" value="1"/>
</dbReference>
<dbReference type="GO" id="GO:0030170">
    <property type="term" value="F:pyridoxal phosphate binding"/>
    <property type="evidence" value="ECO:0007669"/>
    <property type="project" value="InterPro"/>
</dbReference>
<dbReference type="InterPro" id="IPR049943">
    <property type="entry name" value="Ser_HO-MeTrfase-like"/>
</dbReference>
<organism evidence="5 6">
    <name type="scientific">Carsonella ruddii</name>
    <dbReference type="NCBI Taxonomy" id="114186"/>
    <lineage>
        <taxon>Bacteria</taxon>
        <taxon>Pseudomonadati</taxon>
        <taxon>Pseudomonadota</taxon>
        <taxon>Gammaproteobacteria</taxon>
        <taxon>Oceanospirillales</taxon>
        <taxon>Halomonadaceae</taxon>
        <taxon>Zymobacter group</taxon>
        <taxon>Candidatus Carsonella</taxon>
    </lineage>
</organism>
<dbReference type="InterPro" id="IPR015422">
    <property type="entry name" value="PyrdxlP-dep_Trfase_small"/>
</dbReference>
<reference evidence="5 6" key="1">
    <citation type="submission" date="2017-11" db="EMBL/GenBank/DDBJ databases">
        <title>The genome sequence of Candidatus Carsonella ruddii from the psyllid Bactericera trigonica.</title>
        <authorList>
            <person name="Katsir L."/>
            <person name="Zhepu R."/>
            <person name="Piasezky A."/>
            <person name="Jong J."/>
            <person name="Sela N."/>
            <person name="Freilich S."/>
            <person name="Bahar O."/>
        </authorList>
    </citation>
    <scope>NUCLEOTIDE SEQUENCE [LARGE SCALE GENOMIC DNA]</scope>
    <source>
        <strain evidence="5 6">BT</strain>
    </source>
</reference>
<dbReference type="GO" id="GO:0004372">
    <property type="term" value="F:glycine hydroxymethyltransferase activity"/>
    <property type="evidence" value="ECO:0007669"/>
    <property type="project" value="InterPro"/>
</dbReference>
<dbReference type="PIRSF" id="PIRSF000412">
    <property type="entry name" value="SHMT"/>
    <property type="match status" value="1"/>
</dbReference>
<feature type="domain" description="Serine hydroxymethyltransferase-like" evidence="4">
    <location>
        <begin position="14"/>
        <end position="382"/>
    </location>
</feature>
<proteinExistence type="predicted"/>
<gene>
    <name evidence="5" type="ORF">CUN91_00630</name>
</gene>
<evidence type="ECO:0000256" key="1">
    <source>
        <dbReference type="ARBA" id="ARBA00001933"/>
    </source>
</evidence>
<accession>A0A2K8K4C7</accession>
<dbReference type="Pfam" id="PF00464">
    <property type="entry name" value="SHMT"/>
    <property type="match status" value="1"/>
</dbReference>